<reference evidence="6" key="2">
    <citation type="journal article" date="2023" name="Microbiol Resour">
        <title>Decontamination and Annotation of the Draft Genome Sequence of the Oomycete Lagenidium giganteum ARSEF 373.</title>
        <authorList>
            <person name="Morgan W.R."/>
            <person name="Tartar A."/>
        </authorList>
    </citation>
    <scope>NUCLEOTIDE SEQUENCE</scope>
    <source>
        <strain evidence="6">ARSEF 373</strain>
    </source>
</reference>
<feature type="region of interest" description="Disordered" evidence="5">
    <location>
        <begin position="148"/>
        <end position="167"/>
    </location>
</feature>
<dbReference type="PANTHER" id="PTHR18921">
    <property type="entry name" value="MYOSIN HEAVY CHAIN - RELATED"/>
    <property type="match status" value="1"/>
</dbReference>
<dbReference type="GO" id="GO:0031267">
    <property type="term" value="F:small GTPase binding"/>
    <property type="evidence" value="ECO:0007669"/>
    <property type="project" value="TreeGrafter"/>
</dbReference>
<name>A0AAV2YUT4_9STRA</name>
<evidence type="ECO:0008006" key="8">
    <source>
        <dbReference type="Google" id="ProtNLM"/>
    </source>
</evidence>
<keyword evidence="2" id="KW-0333">Golgi apparatus</keyword>
<evidence type="ECO:0000256" key="2">
    <source>
        <dbReference type="ARBA" id="ARBA00023034"/>
    </source>
</evidence>
<proteinExistence type="predicted"/>
<dbReference type="GO" id="GO:0007030">
    <property type="term" value="P:Golgi organization"/>
    <property type="evidence" value="ECO:0007669"/>
    <property type="project" value="TreeGrafter"/>
</dbReference>
<keyword evidence="3 4" id="KW-0175">Coiled coil</keyword>
<dbReference type="GO" id="GO:0005794">
    <property type="term" value="C:Golgi apparatus"/>
    <property type="evidence" value="ECO:0007669"/>
    <property type="project" value="UniProtKB-SubCell"/>
</dbReference>
<dbReference type="Proteomes" id="UP001146120">
    <property type="component" value="Unassembled WGS sequence"/>
</dbReference>
<feature type="coiled-coil region" evidence="4">
    <location>
        <begin position="415"/>
        <end position="508"/>
    </location>
</feature>
<evidence type="ECO:0000256" key="3">
    <source>
        <dbReference type="ARBA" id="ARBA00023054"/>
    </source>
</evidence>
<feature type="compositionally biased region" description="Low complexity" evidence="5">
    <location>
        <begin position="713"/>
        <end position="731"/>
    </location>
</feature>
<evidence type="ECO:0000313" key="7">
    <source>
        <dbReference type="Proteomes" id="UP001146120"/>
    </source>
</evidence>
<sequence>MWSRLSEYAENLAEIVAPVDSDDDQAASPRSPLTTDAFACPSASNAPRSAPGSAPRSGNGIEAWSLSRLATMVSSAPASSLSSDDHAALYGADSEQEQYISELERSLLQRKKQNELLEQQLRTLQARSSSNEEQQTEMERLRQRVAELEKAGAGATQQAASTEQERQRTRAALEEQVRVVDSAVRSRVAVLEERLVSVDTRSKQLQLTCQLLAHAPRLKRCGSSSASLGDAAAATTDELFSSLVQVLLVLSKAVAVTEDSTVALPEIPSTEPEIVARILELVPRAKDLLEDATTRATSLQRIISRFVQQHGQALTEAEQKAATPHQFATTVELKLGVLSHRLTKATADEAELETLRHELTALREKERLGRIELTQLHDQLKHERTHKEQHHMAAQQGSVRESELTKTIEDKDALINQLQATVMQLKGSMQHLAKELKASQDEADELEQMCRTQKTRLHELQNECDTIPALQQSLASLQAEEKELRARAEEYEQGYLSLLDEAERLQSANEAEKVALVAEVESNVLSSEKQTLYEMEARLLAAEADKKVAIHDAERLQNELEALEGVMDQFQVDQKQQRMRIAELEKALEETMDRQQRAPTETSVDKQSFETIQNALMKKTHECDRLREALENAAVRYNSDNETLDKRLAAQLVVSYCESDKKHEVMQVMARMMGFTEDQQRRVGLAADAGIPASGNGGGGLFSALFSFGAPSSSTPRHPSASAASSSMGATNGNGDGTGAKSFTDVWTDFLVNEAEHRK</sequence>
<comment type="caution">
    <text evidence="6">The sequence shown here is derived from an EMBL/GenBank/DDBJ whole genome shotgun (WGS) entry which is preliminary data.</text>
</comment>
<evidence type="ECO:0000313" key="6">
    <source>
        <dbReference type="EMBL" id="DAZ97119.1"/>
    </source>
</evidence>
<dbReference type="PANTHER" id="PTHR18921:SF2">
    <property type="entry name" value="THYROID RECEPTOR-INTERACTING PROTEIN 11"/>
    <property type="match status" value="1"/>
</dbReference>
<evidence type="ECO:0000256" key="1">
    <source>
        <dbReference type="ARBA" id="ARBA00004555"/>
    </source>
</evidence>
<protein>
    <recommendedName>
        <fullName evidence="8">GRIP domain-containing protein</fullName>
    </recommendedName>
</protein>
<reference evidence="6" key="1">
    <citation type="submission" date="2022-11" db="EMBL/GenBank/DDBJ databases">
        <authorList>
            <person name="Morgan W.R."/>
            <person name="Tartar A."/>
        </authorList>
    </citation>
    <scope>NUCLEOTIDE SEQUENCE</scope>
    <source>
        <strain evidence="6">ARSEF 373</strain>
    </source>
</reference>
<organism evidence="6 7">
    <name type="scientific">Lagenidium giganteum</name>
    <dbReference type="NCBI Taxonomy" id="4803"/>
    <lineage>
        <taxon>Eukaryota</taxon>
        <taxon>Sar</taxon>
        <taxon>Stramenopiles</taxon>
        <taxon>Oomycota</taxon>
        <taxon>Peronosporomycetes</taxon>
        <taxon>Pythiales</taxon>
        <taxon>Pythiaceae</taxon>
    </lineage>
</organism>
<feature type="compositionally biased region" description="Low complexity" evidence="5">
    <location>
        <begin position="151"/>
        <end position="162"/>
    </location>
</feature>
<comment type="subcellular location">
    <subcellularLocation>
        <location evidence="1">Golgi apparatus</location>
    </subcellularLocation>
</comment>
<feature type="coiled-coil region" evidence="4">
    <location>
        <begin position="539"/>
        <end position="647"/>
    </location>
</feature>
<evidence type="ECO:0000256" key="5">
    <source>
        <dbReference type="SAM" id="MobiDB-lite"/>
    </source>
</evidence>
<dbReference type="GO" id="GO:0006888">
    <property type="term" value="P:endoplasmic reticulum to Golgi vesicle-mediated transport"/>
    <property type="evidence" value="ECO:0007669"/>
    <property type="project" value="TreeGrafter"/>
</dbReference>
<accession>A0AAV2YUT4</accession>
<feature type="region of interest" description="Disordered" evidence="5">
    <location>
        <begin position="713"/>
        <end position="740"/>
    </location>
</feature>
<keyword evidence="7" id="KW-1185">Reference proteome</keyword>
<dbReference type="EMBL" id="DAKRPA010000146">
    <property type="protein sequence ID" value="DAZ97119.1"/>
    <property type="molecule type" value="Genomic_DNA"/>
</dbReference>
<dbReference type="AlphaFoldDB" id="A0AAV2YUT4"/>
<feature type="region of interest" description="Disordered" evidence="5">
    <location>
        <begin position="16"/>
        <end position="60"/>
    </location>
</feature>
<gene>
    <name evidence="6" type="ORF">N0F65_010442</name>
</gene>
<evidence type="ECO:0000256" key="4">
    <source>
        <dbReference type="SAM" id="Coils"/>
    </source>
</evidence>